<evidence type="ECO:0008006" key="5">
    <source>
        <dbReference type="Google" id="ProtNLM"/>
    </source>
</evidence>
<feature type="signal peptide" evidence="2">
    <location>
        <begin position="1"/>
        <end position="35"/>
    </location>
</feature>
<evidence type="ECO:0000313" key="4">
    <source>
        <dbReference type="Proteomes" id="UP000774570"/>
    </source>
</evidence>
<protein>
    <recommendedName>
        <fullName evidence="5">ATP/GTP-binding protein</fullName>
    </recommendedName>
</protein>
<feature type="compositionally biased region" description="Gly residues" evidence="1">
    <location>
        <begin position="47"/>
        <end position="72"/>
    </location>
</feature>
<evidence type="ECO:0000256" key="1">
    <source>
        <dbReference type="SAM" id="MobiDB-lite"/>
    </source>
</evidence>
<reference evidence="3 4" key="1">
    <citation type="submission" date="2021-07" db="EMBL/GenBank/DDBJ databases">
        <title>Actinomadura sp. PM05-2 isolated from lichen.</title>
        <authorList>
            <person name="Somphong A."/>
            <person name="Phongsopitanun W."/>
            <person name="Tanasupawat S."/>
            <person name="Peongsungnone V."/>
        </authorList>
    </citation>
    <scope>NUCLEOTIDE SEQUENCE [LARGE SCALE GENOMIC DNA]</scope>
    <source>
        <strain evidence="3 4">PM05-2</strain>
    </source>
</reference>
<proteinExistence type="predicted"/>
<feature type="chain" id="PRO_5045954526" description="ATP/GTP-binding protein" evidence="2">
    <location>
        <begin position="36"/>
        <end position="247"/>
    </location>
</feature>
<dbReference type="RefSeq" id="WP_220163188.1">
    <property type="nucleotide sequence ID" value="NZ_JAIBOA010000002.1"/>
</dbReference>
<dbReference type="Proteomes" id="UP000774570">
    <property type="component" value="Unassembled WGS sequence"/>
</dbReference>
<organism evidence="3 4">
    <name type="scientific">Actinomadura parmotrematis</name>
    <dbReference type="NCBI Taxonomy" id="2864039"/>
    <lineage>
        <taxon>Bacteria</taxon>
        <taxon>Bacillati</taxon>
        <taxon>Actinomycetota</taxon>
        <taxon>Actinomycetes</taxon>
        <taxon>Streptosporangiales</taxon>
        <taxon>Thermomonosporaceae</taxon>
        <taxon>Actinomadura</taxon>
    </lineage>
</organism>
<dbReference type="EMBL" id="JAIBOA010000002">
    <property type="protein sequence ID" value="MBW8481441.1"/>
    <property type="molecule type" value="Genomic_DNA"/>
</dbReference>
<keyword evidence="4" id="KW-1185">Reference proteome</keyword>
<evidence type="ECO:0000256" key="2">
    <source>
        <dbReference type="SAM" id="SignalP"/>
    </source>
</evidence>
<sequence>MHSTLRRTMPSIVRRSAAVASIVLIPALFTFSANAAPCAALNCSVESGGGSTSGGGGGTGGGSGGGGGGTGTLDGSNGALLPILNQDDPPPAPAAPATIDLAMQARSSAQLPLPQVHTSPQGKTYVRLRTSLWVDGFVQVETPPITVGAQTVQAVATPKSVLWQLGETSITCNSGGSKSGGCSYVYKRSSAKEPSGTYKITASITWAVSWTCQGADCDAAGGVLDDLTAISAQTPLVVSEIQTNNGN</sequence>
<keyword evidence="2" id="KW-0732">Signal</keyword>
<comment type="caution">
    <text evidence="3">The sequence shown here is derived from an EMBL/GenBank/DDBJ whole genome shotgun (WGS) entry which is preliminary data.</text>
</comment>
<name>A0ABS7FM43_9ACTN</name>
<accession>A0ABS7FM43</accession>
<gene>
    <name evidence="3" type="ORF">K1Y72_03585</name>
</gene>
<evidence type="ECO:0000313" key="3">
    <source>
        <dbReference type="EMBL" id="MBW8481441.1"/>
    </source>
</evidence>
<feature type="region of interest" description="Disordered" evidence="1">
    <location>
        <begin position="47"/>
        <end position="96"/>
    </location>
</feature>